<keyword evidence="5" id="KW-1185">Reference proteome</keyword>
<comment type="caution">
    <text evidence="4">The sequence shown here is derived from an EMBL/GenBank/DDBJ whole genome shotgun (WGS) entry which is preliminary data.</text>
</comment>
<gene>
    <name evidence="4" type="ORF">NEISICOT_03316</name>
</gene>
<proteinExistence type="predicted"/>
<dbReference type="PROSITE" id="PS51724">
    <property type="entry name" value="SPOR"/>
    <property type="match status" value="1"/>
</dbReference>
<dbReference type="Pfam" id="PF05036">
    <property type="entry name" value="SPOR"/>
    <property type="match status" value="1"/>
</dbReference>
<dbReference type="eggNOG" id="COG3147">
    <property type="taxonomic scope" value="Bacteria"/>
</dbReference>
<dbReference type="RefSeq" id="WP_003761517.1">
    <property type="nucleotide sequence ID" value="NZ_ACKO02000031.1"/>
</dbReference>
<sequence length="410" mass="44125">MSDNKQNEVLTGYEQLKRRNRRRLVMASGLVAASTVLLGVALSTGPENKPEENAQTTTIQQNNANAEPANLADATVLEPSTKEDLEAAAEAAKNADAEVADKPQETAAPEQTAHAQAEPQPDAPPAAPEDVGPPLVLINDTLSDSDIKGLEESEKIQKAEAAKREAAERRAEERRRNREEQRKAQQLQAQEAAEREANAAARKRALQAAKAEKAERAAAAERNKLAQLEKAEKAVAERKALKAKEEAAAKHKAAAEKAKETVTASASEPKERIRVDASKYEKIETAGKKASAVREAEAKVAKAKAEQTAKAEKTATATAERSSEKAKTKTAEVKSGKKAAIQAGYAEKERALSLQRKMKAAGIDSTITEVMTDKGKVYRVKSGAYKNAYDAERDLNKLRVHGIAGQVTNE</sequence>
<dbReference type="EMBL" id="ACKO02000031">
    <property type="protein sequence ID" value="EET42932.1"/>
    <property type="molecule type" value="Genomic_DNA"/>
</dbReference>
<evidence type="ECO:0000313" key="4">
    <source>
        <dbReference type="EMBL" id="EET42932.1"/>
    </source>
</evidence>
<feature type="compositionally biased region" description="Basic and acidic residues" evidence="1">
    <location>
        <begin position="303"/>
        <end position="313"/>
    </location>
</feature>
<name>C6M9T7_NEISI</name>
<evidence type="ECO:0000313" key="5">
    <source>
        <dbReference type="Proteomes" id="UP000005365"/>
    </source>
</evidence>
<dbReference type="SUPFAM" id="SSF110997">
    <property type="entry name" value="Sporulation related repeat"/>
    <property type="match status" value="1"/>
</dbReference>
<feature type="domain" description="SPOR" evidence="3">
    <location>
        <begin position="332"/>
        <end position="410"/>
    </location>
</feature>
<feature type="region of interest" description="Disordered" evidence="1">
    <location>
        <begin position="234"/>
        <end position="273"/>
    </location>
</feature>
<keyword evidence="2" id="KW-1133">Transmembrane helix</keyword>
<dbReference type="Gene3D" id="3.30.70.1070">
    <property type="entry name" value="Sporulation related repeat"/>
    <property type="match status" value="1"/>
</dbReference>
<feature type="region of interest" description="Disordered" evidence="1">
    <location>
        <begin position="43"/>
        <end position="222"/>
    </location>
</feature>
<feature type="transmembrane region" description="Helical" evidence="2">
    <location>
        <begin position="24"/>
        <end position="42"/>
    </location>
</feature>
<dbReference type="InterPro" id="IPR036680">
    <property type="entry name" value="SPOR-like_sf"/>
</dbReference>
<dbReference type="STRING" id="490.A6J88_13440"/>
<feature type="compositionally biased region" description="Basic and acidic residues" evidence="1">
    <location>
        <begin position="321"/>
        <end position="335"/>
    </location>
</feature>
<keyword evidence="4" id="KW-0131">Cell cycle</keyword>
<keyword evidence="4" id="KW-0132">Cell division</keyword>
<feature type="compositionally biased region" description="Polar residues" evidence="1">
    <location>
        <begin position="53"/>
        <end position="65"/>
    </location>
</feature>
<feature type="compositionally biased region" description="Basic and acidic residues" evidence="1">
    <location>
        <begin position="145"/>
        <end position="183"/>
    </location>
</feature>
<feature type="compositionally biased region" description="Basic and acidic residues" evidence="1">
    <location>
        <begin position="93"/>
        <end position="104"/>
    </location>
</feature>
<evidence type="ECO:0000256" key="1">
    <source>
        <dbReference type="SAM" id="MobiDB-lite"/>
    </source>
</evidence>
<reference evidence="4" key="1">
    <citation type="submission" date="2009-07" db="EMBL/GenBank/DDBJ databases">
        <authorList>
            <person name="Weinstock G."/>
            <person name="Sodergren E."/>
            <person name="Clifton S."/>
            <person name="Fulton L."/>
            <person name="Fulton B."/>
            <person name="Courtney L."/>
            <person name="Fronick C."/>
            <person name="Harrison M."/>
            <person name="Strong C."/>
            <person name="Farmer C."/>
            <person name="Delahaunty K."/>
            <person name="Markovic C."/>
            <person name="Hall O."/>
            <person name="Minx P."/>
            <person name="Tomlinson C."/>
            <person name="Mitreva M."/>
            <person name="Nelson J."/>
            <person name="Hou S."/>
            <person name="Wollam A."/>
            <person name="Pepin K.H."/>
            <person name="Johnson M."/>
            <person name="Bhonagiri V."/>
            <person name="Nash W.E."/>
            <person name="Warren W."/>
            <person name="Chinwalla A."/>
            <person name="Mardis E.R."/>
            <person name="Wilson R.K."/>
        </authorList>
    </citation>
    <scope>NUCLEOTIDE SEQUENCE [LARGE SCALE GENOMIC DNA]</scope>
    <source>
        <strain evidence="4">ATCC 29256</strain>
    </source>
</reference>
<accession>C6M9T7</accession>
<organism evidence="4 5">
    <name type="scientific">Neisseria sicca ATCC 29256</name>
    <dbReference type="NCBI Taxonomy" id="547045"/>
    <lineage>
        <taxon>Bacteria</taxon>
        <taxon>Pseudomonadati</taxon>
        <taxon>Pseudomonadota</taxon>
        <taxon>Betaproteobacteria</taxon>
        <taxon>Neisseriales</taxon>
        <taxon>Neisseriaceae</taxon>
        <taxon>Neisseria</taxon>
    </lineage>
</organism>
<evidence type="ECO:0000259" key="3">
    <source>
        <dbReference type="PROSITE" id="PS51724"/>
    </source>
</evidence>
<dbReference type="Proteomes" id="UP000005365">
    <property type="component" value="Unassembled WGS sequence"/>
</dbReference>
<keyword evidence="2" id="KW-0812">Transmembrane</keyword>
<keyword evidence="2" id="KW-0472">Membrane</keyword>
<feature type="compositionally biased region" description="Basic and acidic residues" evidence="1">
    <location>
        <begin position="234"/>
        <end position="260"/>
    </location>
</feature>
<dbReference type="GO" id="GO:0051301">
    <property type="term" value="P:cell division"/>
    <property type="evidence" value="ECO:0007669"/>
    <property type="project" value="UniProtKB-KW"/>
</dbReference>
<evidence type="ECO:0000256" key="2">
    <source>
        <dbReference type="SAM" id="Phobius"/>
    </source>
</evidence>
<feature type="compositionally biased region" description="Basic and acidic residues" evidence="1">
    <location>
        <begin position="210"/>
        <end position="222"/>
    </location>
</feature>
<protein>
    <submittedName>
        <fullName evidence="4">Cell division protein FtsN</fullName>
    </submittedName>
</protein>
<feature type="region of interest" description="Disordered" evidence="1">
    <location>
        <begin position="303"/>
        <end position="339"/>
    </location>
</feature>
<dbReference type="InterPro" id="IPR007730">
    <property type="entry name" value="SPOR-like_dom"/>
</dbReference>
<dbReference type="AlphaFoldDB" id="C6M9T7"/>
<dbReference type="GO" id="GO:0042834">
    <property type="term" value="F:peptidoglycan binding"/>
    <property type="evidence" value="ECO:0007669"/>
    <property type="project" value="InterPro"/>
</dbReference>